<dbReference type="Gene3D" id="2.130.10.10">
    <property type="entry name" value="YVTN repeat-like/Quinoprotein amine dehydrogenase"/>
    <property type="match status" value="4"/>
</dbReference>
<dbReference type="PROSITE" id="PS00678">
    <property type="entry name" value="WD_REPEATS_1"/>
    <property type="match status" value="1"/>
</dbReference>
<feature type="repeat" description="WD" evidence="3">
    <location>
        <begin position="971"/>
        <end position="1003"/>
    </location>
</feature>
<evidence type="ECO:0000313" key="5">
    <source>
        <dbReference type="Proteomes" id="UP000620559"/>
    </source>
</evidence>
<dbReference type="Pfam" id="PF14516">
    <property type="entry name" value="AAA_35"/>
    <property type="match status" value="1"/>
</dbReference>
<dbReference type="SUPFAM" id="SSF50978">
    <property type="entry name" value="WD40 repeat-like"/>
    <property type="match status" value="1"/>
</dbReference>
<dbReference type="SMART" id="SM00320">
    <property type="entry name" value="WD40"/>
    <property type="match status" value="15"/>
</dbReference>
<dbReference type="RefSeq" id="WP_193920976.1">
    <property type="nucleotide sequence ID" value="NZ_JADEWL010000041.1"/>
</dbReference>
<feature type="repeat" description="WD" evidence="3">
    <location>
        <begin position="551"/>
        <end position="585"/>
    </location>
</feature>
<dbReference type="PANTHER" id="PTHR19848">
    <property type="entry name" value="WD40 REPEAT PROTEIN"/>
    <property type="match status" value="1"/>
</dbReference>
<dbReference type="Pfam" id="PF07676">
    <property type="entry name" value="PD40"/>
    <property type="match status" value="1"/>
</dbReference>
<keyword evidence="2" id="KW-0677">Repeat</keyword>
<accession>A0A8J7F473</accession>
<dbReference type="InterPro" id="IPR019775">
    <property type="entry name" value="WD40_repeat_CS"/>
</dbReference>
<gene>
    <name evidence="4" type="ORF">IQ247_14095</name>
</gene>
<dbReference type="Proteomes" id="UP000620559">
    <property type="component" value="Unassembled WGS sequence"/>
</dbReference>
<name>A0A8J7F473_9CYAN</name>
<feature type="repeat" description="WD" evidence="3">
    <location>
        <begin position="721"/>
        <end position="749"/>
    </location>
</feature>
<dbReference type="InterPro" id="IPR020472">
    <property type="entry name" value="WD40_PAC1"/>
</dbReference>
<dbReference type="SUPFAM" id="SSF50998">
    <property type="entry name" value="Quinoprotein alcohol dehydrogenase-like"/>
    <property type="match status" value="1"/>
</dbReference>
<dbReference type="Pfam" id="PF00400">
    <property type="entry name" value="WD40"/>
    <property type="match status" value="11"/>
</dbReference>
<evidence type="ECO:0000256" key="3">
    <source>
        <dbReference type="PROSITE-ProRule" id="PRU00221"/>
    </source>
</evidence>
<keyword evidence="1 3" id="KW-0853">WD repeat</keyword>
<dbReference type="InterPro" id="IPR015943">
    <property type="entry name" value="WD40/YVTN_repeat-like_dom_sf"/>
</dbReference>
<dbReference type="PROSITE" id="PS50294">
    <property type="entry name" value="WD_REPEATS_REGION"/>
    <property type="match status" value="6"/>
</dbReference>
<feature type="repeat" description="WD" evidence="3">
    <location>
        <begin position="592"/>
        <end position="624"/>
    </location>
</feature>
<keyword evidence="5" id="KW-1185">Reference proteome</keyword>
<comment type="caution">
    <text evidence="4">The sequence shown here is derived from an EMBL/GenBank/DDBJ whole genome shotgun (WGS) entry which is preliminary data.</text>
</comment>
<feature type="repeat" description="WD" evidence="3">
    <location>
        <begin position="680"/>
        <end position="712"/>
    </location>
</feature>
<organism evidence="4 5">
    <name type="scientific">Plectonema cf. radiosum LEGE 06105</name>
    <dbReference type="NCBI Taxonomy" id="945769"/>
    <lineage>
        <taxon>Bacteria</taxon>
        <taxon>Bacillati</taxon>
        <taxon>Cyanobacteriota</taxon>
        <taxon>Cyanophyceae</taxon>
        <taxon>Oscillatoriophycideae</taxon>
        <taxon>Oscillatoriales</taxon>
        <taxon>Microcoleaceae</taxon>
        <taxon>Plectonema</taxon>
    </lineage>
</organism>
<dbReference type="EMBL" id="JADEWL010000041">
    <property type="protein sequence ID" value="MBE9213783.1"/>
    <property type="molecule type" value="Genomic_DNA"/>
</dbReference>
<dbReference type="InterPro" id="IPR011659">
    <property type="entry name" value="WD40"/>
</dbReference>
<dbReference type="PROSITE" id="PS50082">
    <property type="entry name" value="WD_REPEATS_2"/>
    <property type="match status" value="8"/>
</dbReference>
<dbReference type="CDD" id="cd00200">
    <property type="entry name" value="WD40"/>
    <property type="match status" value="2"/>
</dbReference>
<feature type="repeat" description="WD" evidence="3">
    <location>
        <begin position="1101"/>
        <end position="1131"/>
    </location>
</feature>
<proteinExistence type="predicted"/>
<protein>
    <submittedName>
        <fullName evidence="4">PD40 domain-containing protein</fullName>
    </submittedName>
</protein>
<dbReference type="AlphaFoldDB" id="A0A8J7F473"/>
<evidence type="ECO:0000256" key="1">
    <source>
        <dbReference type="ARBA" id="ARBA00022574"/>
    </source>
</evidence>
<evidence type="ECO:0000256" key="2">
    <source>
        <dbReference type="ARBA" id="ARBA00022737"/>
    </source>
</evidence>
<dbReference type="InterPro" id="IPR001680">
    <property type="entry name" value="WD40_rpt"/>
</dbReference>
<sequence length="1242" mass="139468">MNNNFSYKVGGSLTEDAPSYVVRQADFDLYKELKAGNFCYIFNSRQMGKTSLQVRAIKGLQAEGIACTTIDISGRGSKDINPEQWYAGIVYTLVANFGIANPSEFIRTSWKKNSELSPLQRLDIFIEEILLEKIKSKIVIFIDEIDSILSLNFPCDDFFSWIRSCYEKRNLNKEFNRLTFVLLGVATPSDLIADKVRTPFNIGSAIQVNGFQIDEITPLAAGLKEIENPQAVLQEVLDWTGGQPLLTQKLCDLLASFPQLTSHDVENIVRQEIIENWESQDEPPHLKTIKDRILRSKHNTGALLGLYQKILQLGRIPAEDSPEQIELRLSGLVVEQQGYLRVYNRIYASVFDLNWVEKALMNLRPYSEALSAWVAANCQDDSRLLRGKALKDANIWAVDKSLSKQDYQFLNASQELEKQEIATALSLQEEESRILAQANDTLTTAQYKAKRQTRIGGAVLICSVIGATIAFIGANHQLQEAQEGTKLERAGVTALKQFETKQIESLVTAMDAGQRLKKLVKDGRSLENYPATSPLFALQTITNNIREVKQFVAHEGNITTVNWSDDGKYLITGSDDKTARIWDLSGKLIVPLKGHQGGVYNAEFNPDGRHILTSSDDKTVRIWDFAGKQLAIIKYQEWVNSASFSPDGTRIITTSQKPQFEVSGSDEKIVRIWDLSGNLLLQLKDTVNTASFSPDGKYILTTSNDKTAKIWDTSGKLVRTFAGHSKAVSSAYWSPNGKYILTNSNDSYVWDISGKQIARFQVDDDTETGDAGFSPDSQRIFVSKYGKTYVWDLSGRLIREIKNQKELNSNAEFSPDGNQFFTTDDTIKVWDIRDGAAKAWDLSADLIAELIGNQSSPRWSLDGKYIVTYGFDKKVRIWNLFEKIPVVTTTIKSKDKINGASWSPDGKYVVTPTWKSVLIWDKYGKQLARFQGHSGIVSSANFSPDSKKIVTTSTDKTARVWDRSGKQLLLLSGHEKALEYAAFSPDGKYILTTTDEKETKIWSDSGKLISTFKARGMIWSPNSKYIIAKFDYDGKNYSSLWNISGKKIVEFPASEKSFFGASFSPDGKRIITTDGTISSIWNTSGQKLSEFKVNQDIYNPSFSPDGKRIIAISTDNMAIIWDTNGKQLVEIPHQTPVMYAKFSPDGKRILTASNDKKFHIWDTSGKQLAEYKYSSTFVTEANFSPDGKYILAHVQGNQPQGNEVLIWSIDELNRLLTKGCEKLKDYLDSNPRVRERLKVCRG</sequence>
<reference evidence="4" key="1">
    <citation type="submission" date="2020-10" db="EMBL/GenBank/DDBJ databases">
        <authorList>
            <person name="Castelo-Branco R."/>
            <person name="Eusebio N."/>
            <person name="Adriana R."/>
            <person name="Vieira A."/>
            <person name="Brugerolle De Fraissinette N."/>
            <person name="Rezende De Castro R."/>
            <person name="Schneider M.P."/>
            <person name="Vasconcelos V."/>
            <person name="Leao P.N."/>
        </authorList>
    </citation>
    <scope>NUCLEOTIDE SEQUENCE</scope>
    <source>
        <strain evidence="4">LEGE 06105</strain>
    </source>
</reference>
<evidence type="ECO:0000313" key="4">
    <source>
        <dbReference type="EMBL" id="MBE9213783.1"/>
    </source>
</evidence>
<dbReference type="SUPFAM" id="SSF52540">
    <property type="entry name" value="P-loop containing nucleoside triphosphate hydrolases"/>
    <property type="match status" value="1"/>
</dbReference>
<dbReference type="Gene3D" id="3.40.50.300">
    <property type="entry name" value="P-loop containing nucleotide triphosphate hydrolases"/>
    <property type="match status" value="1"/>
</dbReference>
<dbReference type="PRINTS" id="PR00320">
    <property type="entry name" value="GPROTEINBRPT"/>
</dbReference>
<dbReference type="InterPro" id="IPR011047">
    <property type="entry name" value="Quinoprotein_ADH-like_sf"/>
</dbReference>
<feature type="repeat" description="WD" evidence="3">
    <location>
        <begin position="1130"/>
        <end position="1171"/>
    </location>
</feature>
<feature type="repeat" description="WD" evidence="3">
    <location>
        <begin position="930"/>
        <end position="962"/>
    </location>
</feature>
<dbReference type="PANTHER" id="PTHR19848:SF8">
    <property type="entry name" value="F-BOX AND WD REPEAT DOMAIN CONTAINING 7"/>
    <property type="match status" value="1"/>
</dbReference>
<dbReference type="InterPro" id="IPR027417">
    <property type="entry name" value="P-loop_NTPase"/>
</dbReference>
<dbReference type="InterPro" id="IPR036322">
    <property type="entry name" value="WD40_repeat_dom_sf"/>
</dbReference>